<dbReference type="InterPro" id="IPR004154">
    <property type="entry name" value="Anticodon-bd"/>
</dbReference>
<evidence type="ECO:0000256" key="7">
    <source>
        <dbReference type="ARBA" id="ARBA00023146"/>
    </source>
</evidence>
<evidence type="ECO:0000313" key="12">
    <source>
        <dbReference type="Proteomes" id="UP000177690"/>
    </source>
</evidence>
<dbReference type="SUPFAM" id="SSF55681">
    <property type="entry name" value="Class II aaRS and biotin synthetases"/>
    <property type="match status" value="1"/>
</dbReference>
<dbReference type="EC" id="6.1.1.15" evidence="1"/>
<evidence type="ECO:0000256" key="9">
    <source>
        <dbReference type="ARBA" id="ARBA00047671"/>
    </source>
</evidence>
<evidence type="ECO:0000256" key="1">
    <source>
        <dbReference type="ARBA" id="ARBA00012831"/>
    </source>
</evidence>
<evidence type="ECO:0000256" key="3">
    <source>
        <dbReference type="ARBA" id="ARBA00022598"/>
    </source>
</evidence>
<dbReference type="Pfam" id="PF00587">
    <property type="entry name" value="tRNA-synt_2b"/>
    <property type="match status" value="1"/>
</dbReference>
<keyword evidence="3" id="KW-0436">Ligase</keyword>
<reference evidence="11 12" key="1">
    <citation type="journal article" date="2016" name="Nat. Commun.">
        <title>Thousands of microbial genomes shed light on interconnected biogeochemical processes in an aquifer system.</title>
        <authorList>
            <person name="Anantharaman K."/>
            <person name="Brown C.T."/>
            <person name="Hug L.A."/>
            <person name="Sharon I."/>
            <person name="Castelle C.J."/>
            <person name="Probst A.J."/>
            <person name="Thomas B.C."/>
            <person name="Singh A."/>
            <person name="Wilkins M.J."/>
            <person name="Karaoz U."/>
            <person name="Brodie E.L."/>
            <person name="Williams K.H."/>
            <person name="Hubbard S.S."/>
            <person name="Banfield J.F."/>
        </authorList>
    </citation>
    <scope>NUCLEOTIDE SEQUENCE [LARGE SCALE GENOMIC DNA]</scope>
</reference>
<dbReference type="InterPro" id="IPR045864">
    <property type="entry name" value="aa-tRNA-synth_II/BPL/LPL"/>
</dbReference>
<keyword evidence="5" id="KW-0067">ATP-binding</keyword>
<gene>
    <name evidence="11" type="ORF">A3I24_00030</name>
</gene>
<dbReference type="PANTHER" id="PTHR42753:SF2">
    <property type="entry name" value="PROLINE--TRNA LIGASE"/>
    <property type="match status" value="1"/>
</dbReference>
<dbReference type="GO" id="GO:0006433">
    <property type="term" value="P:prolyl-tRNA aminoacylation"/>
    <property type="evidence" value="ECO:0007669"/>
    <property type="project" value="InterPro"/>
</dbReference>
<dbReference type="SUPFAM" id="SSF52954">
    <property type="entry name" value="Class II aaRS ABD-related"/>
    <property type="match status" value="1"/>
</dbReference>
<dbReference type="GO" id="GO:0005524">
    <property type="term" value="F:ATP binding"/>
    <property type="evidence" value="ECO:0007669"/>
    <property type="project" value="UniProtKB-KW"/>
</dbReference>
<dbReference type="STRING" id="1798409.A3I24_00030"/>
<sequence length="422" mass="47603">MRQSQLFTKTSKTAPKDEKAVNAKLLIRAGFVRKMSAGIYAYLPLGWRVIQKIANIVREEMNAIGGEELLMPTLVAKEYWEKSKRWDNDVVYKTEESSAIGHQSSYGLGWTHEEVITYLATHFINSYKDLPAVRHGLPLAVYQIQNKFRNEPRAKNGLLRGREFLMKDLYSFHIDKADLDQYYEQVTGAYKKVFQRLSLDTKITEAAGGAFTQEYTHEFQVLSPAGEDEIFYCAKCDFSQNKEIFQGKAGDKCQKCGDNIQQSNAIEVGNVFKLGTRYSEAFDLRVTNKEGKKDLVVMGSYGIGITRAMATLVEVYNDDKGIVWPEAVAPFKVHLIALGGKEKSKIEKEADKVYNQLEKAGVEVLYDDRDVSAGEKLGDADLLGMPYRAVISEKTGDKIELKRRNKDGVQSVSVTELLKLLK</sequence>
<dbReference type="InterPro" id="IPR002316">
    <property type="entry name" value="Pro-tRNA-ligase_IIa"/>
</dbReference>
<evidence type="ECO:0000256" key="6">
    <source>
        <dbReference type="ARBA" id="ARBA00022917"/>
    </source>
</evidence>
<dbReference type="EMBL" id="MHJL01000021">
    <property type="protein sequence ID" value="OGY67475.1"/>
    <property type="molecule type" value="Genomic_DNA"/>
</dbReference>
<keyword evidence="4" id="KW-0547">Nucleotide-binding</keyword>
<keyword evidence="7" id="KW-0030">Aminoacyl-tRNA synthetase</keyword>
<dbReference type="CDD" id="cd00861">
    <property type="entry name" value="ProRS_anticodon_short"/>
    <property type="match status" value="1"/>
</dbReference>
<accession>A0A1G1ZSL8</accession>
<dbReference type="Pfam" id="PF03129">
    <property type="entry name" value="HGTP_anticodon"/>
    <property type="match status" value="1"/>
</dbReference>
<dbReference type="AlphaFoldDB" id="A0A1G1ZSL8"/>
<evidence type="ECO:0000313" key="11">
    <source>
        <dbReference type="EMBL" id="OGY67475.1"/>
    </source>
</evidence>
<evidence type="ECO:0000256" key="2">
    <source>
        <dbReference type="ARBA" id="ARBA00019110"/>
    </source>
</evidence>
<dbReference type="InterPro" id="IPR044140">
    <property type="entry name" value="ProRS_anticodon_short"/>
</dbReference>
<dbReference type="Gene3D" id="3.30.930.10">
    <property type="entry name" value="Bira Bifunctional Protein, Domain 2"/>
    <property type="match status" value="1"/>
</dbReference>
<dbReference type="InterPro" id="IPR036621">
    <property type="entry name" value="Anticodon-bd_dom_sf"/>
</dbReference>
<evidence type="ECO:0000256" key="8">
    <source>
        <dbReference type="ARBA" id="ARBA00029731"/>
    </source>
</evidence>
<dbReference type="PRINTS" id="PR01046">
    <property type="entry name" value="TRNASYNTHPRO"/>
</dbReference>
<dbReference type="PROSITE" id="PS50862">
    <property type="entry name" value="AA_TRNA_LIGASE_II"/>
    <property type="match status" value="1"/>
</dbReference>
<dbReference type="GO" id="GO:0005829">
    <property type="term" value="C:cytosol"/>
    <property type="evidence" value="ECO:0007669"/>
    <property type="project" value="TreeGrafter"/>
</dbReference>
<dbReference type="InterPro" id="IPR006195">
    <property type="entry name" value="aa-tRNA-synth_II"/>
</dbReference>
<dbReference type="InterPro" id="IPR050062">
    <property type="entry name" value="Pro-tRNA_synthetase"/>
</dbReference>
<evidence type="ECO:0000259" key="10">
    <source>
        <dbReference type="PROSITE" id="PS50862"/>
    </source>
</evidence>
<comment type="caution">
    <text evidence="11">The sequence shown here is derived from an EMBL/GenBank/DDBJ whole genome shotgun (WGS) entry which is preliminary data.</text>
</comment>
<dbReference type="InterPro" id="IPR002314">
    <property type="entry name" value="aa-tRNA-synt_IIb"/>
</dbReference>
<dbReference type="Gene3D" id="3.40.50.800">
    <property type="entry name" value="Anticodon-binding domain"/>
    <property type="match status" value="1"/>
</dbReference>
<evidence type="ECO:0000256" key="5">
    <source>
        <dbReference type="ARBA" id="ARBA00022840"/>
    </source>
</evidence>
<proteinExistence type="predicted"/>
<organism evidence="11 12">
    <name type="scientific">Candidatus Harrisonbacteria bacterium RIFCSPLOWO2_02_FULL_41_13b</name>
    <dbReference type="NCBI Taxonomy" id="1798409"/>
    <lineage>
        <taxon>Bacteria</taxon>
        <taxon>Candidatus Harrisoniibacteriota</taxon>
    </lineage>
</organism>
<protein>
    <recommendedName>
        <fullName evidence="2">Proline--tRNA ligase</fullName>
        <ecNumber evidence="1">6.1.1.15</ecNumber>
    </recommendedName>
    <alternativeName>
        <fullName evidence="8">Prolyl-tRNA synthetase</fullName>
    </alternativeName>
</protein>
<comment type="catalytic activity">
    <reaction evidence="9">
        <text>tRNA(Pro) + L-proline + ATP = L-prolyl-tRNA(Pro) + AMP + diphosphate</text>
        <dbReference type="Rhea" id="RHEA:14305"/>
        <dbReference type="Rhea" id="RHEA-COMP:9700"/>
        <dbReference type="Rhea" id="RHEA-COMP:9702"/>
        <dbReference type="ChEBI" id="CHEBI:30616"/>
        <dbReference type="ChEBI" id="CHEBI:33019"/>
        <dbReference type="ChEBI" id="CHEBI:60039"/>
        <dbReference type="ChEBI" id="CHEBI:78442"/>
        <dbReference type="ChEBI" id="CHEBI:78532"/>
        <dbReference type="ChEBI" id="CHEBI:456215"/>
        <dbReference type="EC" id="6.1.1.15"/>
    </reaction>
</comment>
<dbReference type="PANTHER" id="PTHR42753">
    <property type="entry name" value="MITOCHONDRIAL RIBOSOME PROTEIN L39/PROLYL-TRNA LIGASE FAMILY MEMBER"/>
    <property type="match status" value="1"/>
</dbReference>
<evidence type="ECO:0000256" key="4">
    <source>
        <dbReference type="ARBA" id="ARBA00022741"/>
    </source>
</evidence>
<name>A0A1G1ZSL8_9BACT</name>
<dbReference type="Proteomes" id="UP000177690">
    <property type="component" value="Unassembled WGS sequence"/>
</dbReference>
<keyword evidence="6" id="KW-0648">Protein biosynthesis</keyword>
<feature type="domain" description="Aminoacyl-transfer RNA synthetases class-II family profile" evidence="10">
    <location>
        <begin position="38"/>
        <end position="325"/>
    </location>
</feature>
<dbReference type="GO" id="GO:0004827">
    <property type="term" value="F:proline-tRNA ligase activity"/>
    <property type="evidence" value="ECO:0007669"/>
    <property type="project" value="UniProtKB-EC"/>
</dbReference>